<dbReference type="Proteomes" id="UP001331515">
    <property type="component" value="Unassembled WGS sequence"/>
</dbReference>
<sequence length="110" mass="11632">MKHISSFPPPADACRCSPPQRPVERPGSLQQLSRGLPVSGNVDQGLPVSGNVDQGLPVSGNVDQGLPVSGNVLLTYRFTSDKTLQASIARTHPGFLPDRNTSPPSLFSLT</sequence>
<dbReference type="AlphaFoldDB" id="A0AAN8H345"/>
<name>A0AAN8H345_CHAGU</name>
<reference evidence="2 3" key="1">
    <citation type="journal article" date="2023" name="Mol. Biol. Evol.">
        <title>Genomics of Secondarily Temperate Adaptation in the Only Non-Antarctic Icefish.</title>
        <authorList>
            <person name="Rivera-Colon A.G."/>
            <person name="Rayamajhi N."/>
            <person name="Minhas B.F."/>
            <person name="Madrigal G."/>
            <person name="Bilyk K.T."/>
            <person name="Yoon V."/>
            <person name="Hune M."/>
            <person name="Gregory S."/>
            <person name="Cheng C.H.C."/>
            <person name="Catchen J.M."/>
        </authorList>
    </citation>
    <scope>NUCLEOTIDE SEQUENCE [LARGE SCALE GENOMIC DNA]</scope>
    <source>
        <tissue evidence="2">White muscle</tissue>
    </source>
</reference>
<feature type="compositionally biased region" description="Polar residues" evidence="1">
    <location>
        <begin position="99"/>
        <end position="110"/>
    </location>
</feature>
<evidence type="ECO:0000313" key="2">
    <source>
        <dbReference type="EMBL" id="KAK5900247.1"/>
    </source>
</evidence>
<evidence type="ECO:0000313" key="3">
    <source>
        <dbReference type="Proteomes" id="UP001331515"/>
    </source>
</evidence>
<protein>
    <submittedName>
        <fullName evidence="2">Uncharacterized protein</fullName>
    </submittedName>
</protein>
<comment type="caution">
    <text evidence="2">The sequence shown here is derived from an EMBL/GenBank/DDBJ whole genome shotgun (WGS) entry which is preliminary data.</text>
</comment>
<gene>
    <name evidence="2" type="ORF">CgunFtcFv8_025220</name>
</gene>
<keyword evidence="3" id="KW-1185">Reference proteome</keyword>
<organism evidence="2 3">
    <name type="scientific">Champsocephalus gunnari</name>
    <name type="common">Mackerel icefish</name>
    <dbReference type="NCBI Taxonomy" id="52237"/>
    <lineage>
        <taxon>Eukaryota</taxon>
        <taxon>Metazoa</taxon>
        <taxon>Chordata</taxon>
        <taxon>Craniata</taxon>
        <taxon>Vertebrata</taxon>
        <taxon>Euteleostomi</taxon>
        <taxon>Actinopterygii</taxon>
        <taxon>Neopterygii</taxon>
        <taxon>Teleostei</taxon>
        <taxon>Neoteleostei</taxon>
        <taxon>Acanthomorphata</taxon>
        <taxon>Eupercaria</taxon>
        <taxon>Perciformes</taxon>
        <taxon>Notothenioidei</taxon>
        <taxon>Channichthyidae</taxon>
        <taxon>Champsocephalus</taxon>
    </lineage>
</organism>
<evidence type="ECO:0000256" key="1">
    <source>
        <dbReference type="SAM" id="MobiDB-lite"/>
    </source>
</evidence>
<proteinExistence type="predicted"/>
<accession>A0AAN8H345</accession>
<feature type="region of interest" description="Disordered" evidence="1">
    <location>
        <begin position="91"/>
        <end position="110"/>
    </location>
</feature>
<feature type="region of interest" description="Disordered" evidence="1">
    <location>
        <begin position="1"/>
        <end position="55"/>
    </location>
</feature>
<dbReference type="EMBL" id="JAURVH010001532">
    <property type="protein sequence ID" value="KAK5900247.1"/>
    <property type="molecule type" value="Genomic_DNA"/>
</dbReference>